<proteinExistence type="predicted"/>
<sequence length="147" mass="17237">MNHSSPYLNFDFQKRIIADASELGFNLNWMVSRGLCFERIIDGKIKYFLRRPMKNEKSVYKLFKRVNNKKKIIERREAYNKIREQEANKQPAIDFSLATKKKFGGGFGIHVSDVLTKMSKMTVSEMRERVEDEMRGPCTPETSDEEC</sequence>
<dbReference type="EMBL" id="UINC01008006">
    <property type="protein sequence ID" value="SVA36056.1"/>
    <property type="molecule type" value="Genomic_DNA"/>
</dbReference>
<name>A0A381V6Q6_9ZZZZ</name>
<reference evidence="1" key="1">
    <citation type="submission" date="2018-05" db="EMBL/GenBank/DDBJ databases">
        <authorList>
            <person name="Lanie J.A."/>
            <person name="Ng W.-L."/>
            <person name="Kazmierczak K.M."/>
            <person name="Andrzejewski T.M."/>
            <person name="Davidsen T.M."/>
            <person name="Wayne K.J."/>
            <person name="Tettelin H."/>
            <person name="Glass J.I."/>
            <person name="Rusch D."/>
            <person name="Podicherti R."/>
            <person name="Tsui H.-C.T."/>
            <person name="Winkler M.E."/>
        </authorList>
    </citation>
    <scope>NUCLEOTIDE SEQUENCE</scope>
</reference>
<dbReference type="AlphaFoldDB" id="A0A381V6Q6"/>
<gene>
    <name evidence="1" type="ORF">METZ01_LOCUS88910</name>
</gene>
<evidence type="ECO:0000313" key="1">
    <source>
        <dbReference type="EMBL" id="SVA36056.1"/>
    </source>
</evidence>
<protein>
    <submittedName>
        <fullName evidence="1">Uncharacterized protein</fullName>
    </submittedName>
</protein>
<accession>A0A381V6Q6</accession>
<organism evidence="1">
    <name type="scientific">marine metagenome</name>
    <dbReference type="NCBI Taxonomy" id="408172"/>
    <lineage>
        <taxon>unclassified sequences</taxon>
        <taxon>metagenomes</taxon>
        <taxon>ecological metagenomes</taxon>
    </lineage>
</organism>